<feature type="transmembrane region" description="Helical" evidence="1">
    <location>
        <begin position="6"/>
        <end position="23"/>
    </location>
</feature>
<dbReference type="AlphaFoldDB" id="A0A1B8PXM9"/>
<reference evidence="3" key="2">
    <citation type="journal article" date="2020" name="Microbiol. Resour. Announc.">
        <title>Complete Genome Sequence of Moraxella osloensis Strain YV1, Isolated from an Australian Wastewater Treatment Plant.</title>
        <authorList>
            <person name="Batinovic S."/>
            <person name="Rice D.T.F."/>
            <person name="Seviour R.J."/>
            <person name="Petrovski S."/>
        </authorList>
    </citation>
    <scope>NUCLEOTIDE SEQUENCE</scope>
    <source>
        <strain evidence="3">YV1</strain>
    </source>
</reference>
<protein>
    <submittedName>
        <fullName evidence="2">Uncharacterized protein</fullName>
    </submittedName>
</protein>
<name>A0A1B8PXM9_FAUOS</name>
<accession>A0A1B8PXM9</accession>
<proteinExistence type="predicted"/>
<keyword evidence="1" id="KW-0812">Transmembrane</keyword>
<keyword evidence="1" id="KW-0472">Membrane</keyword>
<evidence type="ECO:0000313" key="3">
    <source>
        <dbReference type="EMBL" id="QHG08869.1"/>
    </source>
</evidence>
<keyword evidence="1" id="KW-1133">Transmembrane helix</keyword>
<reference evidence="2" key="1">
    <citation type="submission" date="2016-06" db="EMBL/GenBank/DDBJ databases">
        <title>Draft genome of Moraxella osloensis CCUG 67237.</title>
        <authorList>
            <person name="Salva-Serra F."/>
            <person name="Engstrom-Jakobsson H."/>
            <person name="Thorell K."/>
            <person name="Gonzales-Siles L."/>
            <person name="Karlsson R."/>
            <person name="Boulund F."/>
            <person name="Engstrand L."/>
            <person name="Kristiansson E."/>
            <person name="Moore E."/>
        </authorList>
    </citation>
    <scope>NUCLEOTIDE SEQUENCE [LARGE SCALE GENOMIC DNA]</scope>
    <source>
        <strain evidence="2">CCUG 67237</strain>
    </source>
</reference>
<sequence length="84" mass="9812">MFTAIFVVLVIMGLSWVGMKWMYPRPPQGYLRPQPGESTELRACDFCHHTLAEWRGIVEGDKFFCNQEHQADFHAGKHYQRAQN</sequence>
<gene>
    <name evidence="2" type="ORF">A9299_06010</name>
    <name evidence="3" type="ORF">GSF12_02520</name>
</gene>
<organism evidence="2">
    <name type="scientific">Faucicola osloensis</name>
    <name type="common">Moraxella osloensis</name>
    <dbReference type="NCBI Taxonomy" id="34062"/>
    <lineage>
        <taxon>Bacteria</taxon>
        <taxon>Pseudomonadati</taxon>
        <taxon>Pseudomonadota</taxon>
        <taxon>Gammaproteobacteria</taxon>
        <taxon>Moraxellales</taxon>
        <taxon>Moraxellaceae</taxon>
        <taxon>Faucicola</taxon>
    </lineage>
</organism>
<dbReference type="EMBL" id="CP047226">
    <property type="protein sequence ID" value="QHG08869.1"/>
    <property type="molecule type" value="Genomic_DNA"/>
</dbReference>
<dbReference type="EMBL" id="LZMT01000058">
    <property type="protein sequence ID" value="OBX60743.1"/>
    <property type="molecule type" value="Genomic_DNA"/>
</dbReference>
<evidence type="ECO:0000313" key="2">
    <source>
        <dbReference type="EMBL" id="OBX60743.1"/>
    </source>
</evidence>
<evidence type="ECO:0000256" key="1">
    <source>
        <dbReference type="SAM" id="Phobius"/>
    </source>
</evidence>